<feature type="region of interest" description="Disordered" evidence="1">
    <location>
        <begin position="1"/>
        <end position="30"/>
    </location>
</feature>
<dbReference type="Proteomes" id="UP000824120">
    <property type="component" value="Chromosome 3"/>
</dbReference>
<dbReference type="AlphaFoldDB" id="A0A9J5ZSH4"/>
<protein>
    <submittedName>
        <fullName evidence="2">Uncharacterized protein</fullName>
    </submittedName>
</protein>
<comment type="caution">
    <text evidence="2">The sequence shown here is derived from an EMBL/GenBank/DDBJ whole genome shotgun (WGS) entry which is preliminary data.</text>
</comment>
<proteinExistence type="predicted"/>
<evidence type="ECO:0000256" key="1">
    <source>
        <dbReference type="SAM" id="MobiDB-lite"/>
    </source>
</evidence>
<sequence>MGIDSTHLTTSEFEREEDAGFRTPIQTPAIEGNDEQIAIHEDSIYRDLPNLGVKIIQSEIQTSWTETTLAASSGSGTAEVITGTNAQIQTNAPRTDIQIDGVTA</sequence>
<keyword evidence="3" id="KW-1185">Reference proteome</keyword>
<name>A0A9J5ZSH4_SOLCO</name>
<accession>A0A9J5ZSH4</accession>
<feature type="compositionally biased region" description="Polar residues" evidence="1">
    <location>
        <begin position="1"/>
        <end position="11"/>
    </location>
</feature>
<reference evidence="2 3" key="1">
    <citation type="submission" date="2020-09" db="EMBL/GenBank/DDBJ databases">
        <title>De no assembly of potato wild relative species, Solanum commersonii.</title>
        <authorList>
            <person name="Cho K."/>
        </authorList>
    </citation>
    <scope>NUCLEOTIDE SEQUENCE [LARGE SCALE GENOMIC DNA]</scope>
    <source>
        <strain evidence="2">LZ3.2</strain>
        <tissue evidence="2">Leaf</tissue>
    </source>
</reference>
<evidence type="ECO:0000313" key="2">
    <source>
        <dbReference type="EMBL" id="KAG5615161.1"/>
    </source>
</evidence>
<evidence type="ECO:0000313" key="3">
    <source>
        <dbReference type="Proteomes" id="UP000824120"/>
    </source>
</evidence>
<organism evidence="2 3">
    <name type="scientific">Solanum commersonii</name>
    <name type="common">Commerson's wild potato</name>
    <name type="synonym">Commerson's nightshade</name>
    <dbReference type="NCBI Taxonomy" id="4109"/>
    <lineage>
        <taxon>Eukaryota</taxon>
        <taxon>Viridiplantae</taxon>
        <taxon>Streptophyta</taxon>
        <taxon>Embryophyta</taxon>
        <taxon>Tracheophyta</taxon>
        <taxon>Spermatophyta</taxon>
        <taxon>Magnoliopsida</taxon>
        <taxon>eudicotyledons</taxon>
        <taxon>Gunneridae</taxon>
        <taxon>Pentapetalae</taxon>
        <taxon>asterids</taxon>
        <taxon>lamiids</taxon>
        <taxon>Solanales</taxon>
        <taxon>Solanaceae</taxon>
        <taxon>Solanoideae</taxon>
        <taxon>Solaneae</taxon>
        <taxon>Solanum</taxon>
    </lineage>
</organism>
<dbReference type="EMBL" id="JACXVP010000003">
    <property type="protein sequence ID" value="KAG5615161.1"/>
    <property type="molecule type" value="Genomic_DNA"/>
</dbReference>
<gene>
    <name evidence="2" type="ORF">H5410_014985</name>
</gene>